<feature type="non-terminal residue" evidence="1">
    <location>
        <position position="28"/>
    </location>
</feature>
<sequence length="28" mass="3390">MSNLFWLTDAQMERLRPFFPKSHGKPRV</sequence>
<organism evidence="1 2">
    <name type="scientific">Gemmobacter denitrificans</name>
    <dbReference type="NCBI Taxonomy" id="3123040"/>
    <lineage>
        <taxon>Bacteria</taxon>
        <taxon>Pseudomonadati</taxon>
        <taxon>Pseudomonadota</taxon>
        <taxon>Alphaproteobacteria</taxon>
        <taxon>Rhodobacterales</taxon>
        <taxon>Paracoccaceae</taxon>
        <taxon>Gemmobacter</taxon>
    </lineage>
</organism>
<evidence type="ECO:0000313" key="2">
    <source>
        <dbReference type="Proteomes" id="UP001431963"/>
    </source>
</evidence>
<proteinExistence type="predicted"/>
<dbReference type="EMBL" id="JBALHR010000010">
    <property type="protein sequence ID" value="MEH7829421.1"/>
    <property type="molecule type" value="Genomic_DNA"/>
</dbReference>
<accession>A0ABU8BXK8</accession>
<comment type="caution">
    <text evidence="1">The sequence shown here is derived from an EMBL/GenBank/DDBJ whole genome shotgun (WGS) entry which is preliminary data.</text>
</comment>
<evidence type="ECO:0000313" key="1">
    <source>
        <dbReference type="EMBL" id="MEH7829421.1"/>
    </source>
</evidence>
<name>A0ABU8BXK8_9RHOB</name>
<dbReference type="Proteomes" id="UP001431963">
    <property type="component" value="Unassembled WGS sequence"/>
</dbReference>
<protein>
    <submittedName>
        <fullName evidence="1">IS5/IS1182 family transposase</fullName>
    </submittedName>
</protein>
<gene>
    <name evidence="1" type="ORF">V6590_14795</name>
</gene>
<keyword evidence="2" id="KW-1185">Reference proteome</keyword>
<reference evidence="1" key="1">
    <citation type="submission" date="2024-02" db="EMBL/GenBank/DDBJ databases">
        <title>Genome sequences of strain Gemmobacter sp. JM10B15.</title>
        <authorList>
            <person name="Zhang M."/>
        </authorList>
    </citation>
    <scope>NUCLEOTIDE SEQUENCE</scope>
    <source>
        <strain evidence="1">JM10B15</strain>
    </source>
</reference>